<dbReference type="AlphaFoldDB" id="A0A517QXJ7"/>
<dbReference type="PANTHER" id="PTHR34107">
    <property type="entry name" value="SLL0198 PROTEIN-RELATED"/>
    <property type="match status" value="1"/>
</dbReference>
<dbReference type="InterPro" id="IPR012296">
    <property type="entry name" value="Nuclease_put_TT1808"/>
</dbReference>
<name>A0A517QXJ7_9PLAN</name>
<evidence type="ECO:0000313" key="3">
    <source>
        <dbReference type="Proteomes" id="UP000317318"/>
    </source>
</evidence>
<evidence type="ECO:0000259" key="1">
    <source>
        <dbReference type="Pfam" id="PF05685"/>
    </source>
</evidence>
<dbReference type="InterPro" id="IPR011335">
    <property type="entry name" value="Restrct_endonuc-II-like"/>
</dbReference>
<dbReference type="KEGG" id="svp:Pan189_06730"/>
<feature type="domain" description="Putative restriction endonuclease" evidence="1">
    <location>
        <begin position="12"/>
        <end position="176"/>
    </location>
</feature>
<gene>
    <name evidence="2" type="ORF">Pan189_06730</name>
</gene>
<accession>A0A517QXJ7</accession>
<evidence type="ECO:0000313" key="2">
    <source>
        <dbReference type="EMBL" id="QDT36317.1"/>
    </source>
</evidence>
<dbReference type="SUPFAM" id="SSF52980">
    <property type="entry name" value="Restriction endonuclease-like"/>
    <property type="match status" value="1"/>
</dbReference>
<proteinExistence type="predicted"/>
<organism evidence="2 3">
    <name type="scientific">Stratiformator vulcanicus</name>
    <dbReference type="NCBI Taxonomy" id="2527980"/>
    <lineage>
        <taxon>Bacteria</taxon>
        <taxon>Pseudomonadati</taxon>
        <taxon>Planctomycetota</taxon>
        <taxon>Planctomycetia</taxon>
        <taxon>Planctomycetales</taxon>
        <taxon>Planctomycetaceae</taxon>
        <taxon>Stratiformator</taxon>
    </lineage>
</organism>
<dbReference type="InterPro" id="IPR008538">
    <property type="entry name" value="Uma2"/>
</dbReference>
<dbReference type="Gene3D" id="3.90.1570.10">
    <property type="entry name" value="tt1808, chain A"/>
    <property type="match status" value="1"/>
</dbReference>
<dbReference type="Pfam" id="PF05685">
    <property type="entry name" value="Uma2"/>
    <property type="match status" value="1"/>
</dbReference>
<dbReference type="RefSeq" id="WP_310821024.1">
    <property type="nucleotide sequence ID" value="NZ_CP036268.1"/>
</dbReference>
<sequence length="194" mass="22046">MSTAIQQRLTPEDLLDMQDGDQYELVDGQLVEPAMSTESGWLASWIAFVLTGHVAENGHAWVCSETVQYRCFPDDPNRVRKPDVSVLLKSTRPQRPDREGFCLERPDIAVEIISPSDALLAIKEKLADYRAAKIPLIWLVHPDDLTIWVYRDAAKEPQYLEIDDQVDGGSVLPNFQKKVAELFPPELVQEFRLK</sequence>
<dbReference type="EMBL" id="CP036268">
    <property type="protein sequence ID" value="QDT36317.1"/>
    <property type="molecule type" value="Genomic_DNA"/>
</dbReference>
<protein>
    <recommendedName>
        <fullName evidence="1">Putative restriction endonuclease domain-containing protein</fullName>
    </recommendedName>
</protein>
<dbReference type="PANTHER" id="PTHR34107:SF1">
    <property type="entry name" value="SLL0198 PROTEIN"/>
    <property type="match status" value="1"/>
</dbReference>
<dbReference type="Proteomes" id="UP000317318">
    <property type="component" value="Chromosome"/>
</dbReference>
<keyword evidence="3" id="KW-1185">Reference proteome</keyword>
<reference evidence="2 3" key="1">
    <citation type="submission" date="2019-02" db="EMBL/GenBank/DDBJ databases">
        <title>Deep-cultivation of Planctomycetes and their phenomic and genomic characterization uncovers novel biology.</title>
        <authorList>
            <person name="Wiegand S."/>
            <person name="Jogler M."/>
            <person name="Boedeker C."/>
            <person name="Pinto D."/>
            <person name="Vollmers J."/>
            <person name="Rivas-Marin E."/>
            <person name="Kohn T."/>
            <person name="Peeters S.H."/>
            <person name="Heuer A."/>
            <person name="Rast P."/>
            <person name="Oberbeckmann S."/>
            <person name="Bunk B."/>
            <person name="Jeske O."/>
            <person name="Meyerdierks A."/>
            <person name="Storesund J.E."/>
            <person name="Kallscheuer N."/>
            <person name="Luecker S."/>
            <person name="Lage O.M."/>
            <person name="Pohl T."/>
            <person name="Merkel B.J."/>
            <person name="Hornburger P."/>
            <person name="Mueller R.-W."/>
            <person name="Bruemmer F."/>
            <person name="Labrenz M."/>
            <person name="Spormann A.M."/>
            <person name="Op den Camp H."/>
            <person name="Overmann J."/>
            <person name="Amann R."/>
            <person name="Jetten M.S.M."/>
            <person name="Mascher T."/>
            <person name="Medema M.H."/>
            <person name="Devos D.P."/>
            <person name="Kaster A.-K."/>
            <person name="Ovreas L."/>
            <person name="Rohde M."/>
            <person name="Galperin M.Y."/>
            <person name="Jogler C."/>
        </authorList>
    </citation>
    <scope>NUCLEOTIDE SEQUENCE [LARGE SCALE GENOMIC DNA]</scope>
    <source>
        <strain evidence="2 3">Pan189</strain>
    </source>
</reference>
<dbReference type="CDD" id="cd06260">
    <property type="entry name" value="DUF820-like"/>
    <property type="match status" value="1"/>
</dbReference>